<dbReference type="GO" id="GO:0004888">
    <property type="term" value="F:transmembrane signaling receptor activity"/>
    <property type="evidence" value="ECO:0007669"/>
    <property type="project" value="InterPro"/>
</dbReference>
<dbReference type="InterPro" id="IPR007110">
    <property type="entry name" value="Ig-like_dom"/>
</dbReference>
<keyword evidence="9 11" id="KW-0472">Membrane</keyword>
<dbReference type="Proteomes" id="UP000318571">
    <property type="component" value="Chromosome 1"/>
</dbReference>
<evidence type="ECO:0000256" key="5">
    <source>
        <dbReference type="ARBA" id="ARBA00022692"/>
    </source>
</evidence>
<dbReference type="EMBL" id="VCGU01000010">
    <property type="protein sequence ID" value="TRY69560.1"/>
    <property type="molecule type" value="Genomic_DNA"/>
</dbReference>
<keyword evidence="15" id="KW-1185">Reference proteome</keyword>
<dbReference type="InterPro" id="IPR036719">
    <property type="entry name" value="Neuro-gated_channel_TM_sf"/>
</dbReference>
<feature type="transmembrane region" description="Helical" evidence="11">
    <location>
        <begin position="411"/>
        <end position="429"/>
    </location>
</feature>
<evidence type="ECO:0000256" key="11">
    <source>
        <dbReference type="RuleBase" id="RU000687"/>
    </source>
</evidence>
<keyword evidence="4" id="KW-1003">Cell membrane</keyword>
<organism evidence="14 15">
    <name type="scientific">Tigriopus californicus</name>
    <name type="common">Marine copepod</name>
    <dbReference type="NCBI Taxonomy" id="6832"/>
    <lineage>
        <taxon>Eukaryota</taxon>
        <taxon>Metazoa</taxon>
        <taxon>Ecdysozoa</taxon>
        <taxon>Arthropoda</taxon>
        <taxon>Crustacea</taxon>
        <taxon>Multicrustacea</taxon>
        <taxon>Hexanauplia</taxon>
        <taxon>Copepoda</taxon>
        <taxon>Harpacticoida</taxon>
        <taxon>Harpacticidae</taxon>
        <taxon>Tigriopus</taxon>
    </lineage>
</organism>
<feature type="compositionally biased region" description="Basic and acidic residues" evidence="12">
    <location>
        <begin position="340"/>
        <end position="354"/>
    </location>
</feature>
<dbReference type="SUPFAM" id="SSF90112">
    <property type="entry name" value="Neurotransmitter-gated ion-channel transmembrane pore"/>
    <property type="match status" value="1"/>
</dbReference>
<keyword evidence="5 11" id="KW-0812">Transmembrane</keyword>
<keyword evidence="7 11" id="KW-1133">Transmembrane helix</keyword>
<reference evidence="14 15" key="1">
    <citation type="journal article" date="2018" name="Nat. Ecol. Evol.">
        <title>Genomic signatures of mitonuclear coevolution across populations of Tigriopus californicus.</title>
        <authorList>
            <person name="Barreto F.S."/>
            <person name="Watson E.T."/>
            <person name="Lima T.G."/>
            <person name="Willett C.S."/>
            <person name="Edmands S."/>
            <person name="Li W."/>
            <person name="Burton R.S."/>
        </authorList>
    </citation>
    <scope>NUCLEOTIDE SEQUENCE [LARGE SCALE GENOMIC DNA]</scope>
    <source>
        <strain evidence="14 15">San Diego</strain>
    </source>
</reference>
<feature type="transmembrane region" description="Helical" evidence="11">
    <location>
        <begin position="210"/>
        <end position="233"/>
    </location>
</feature>
<comment type="subcellular location">
    <subcellularLocation>
        <location evidence="2">Cell membrane</location>
    </subcellularLocation>
    <subcellularLocation>
        <location evidence="1">Membrane</location>
        <topology evidence="1">Multi-pass membrane protein</topology>
    </subcellularLocation>
</comment>
<comment type="similarity">
    <text evidence="11">Belongs to the ligand-gated ion channel (TC 1.A.9) family.</text>
</comment>
<comment type="caution">
    <text evidence="11">Lacks conserved residue(s) required for the propagation of feature annotation.</text>
</comment>
<evidence type="ECO:0000256" key="7">
    <source>
        <dbReference type="ARBA" id="ARBA00022989"/>
    </source>
</evidence>
<dbReference type="CDD" id="cd19049">
    <property type="entry name" value="LGIC_TM_anion"/>
    <property type="match status" value="1"/>
</dbReference>
<evidence type="ECO:0000256" key="1">
    <source>
        <dbReference type="ARBA" id="ARBA00004141"/>
    </source>
</evidence>
<dbReference type="InterPro" id="IPR036734">
    <property type="entry name" value="Neur_chan_lig-bd_sf"/>
</dbReference>
<dbReference type="PRINTS" id="PR00253">
    <property type="entry name" value="GABAARECEPTR"/>
</dbReference>
<keyword evidence="10 11" id="KW-0407">Ion channel</keyword>
<dbReference type="GO" id="GO:0005230">
    <property type="term" value="F:extracellular ligand-gated monoatomic ion channel activity"/>
    <property type="evidence" value="ECO:0007669"/>
    <property type="project" value="InterPro"/>
</dbReference>
<name>A0A553NVV7_TIGCA</name>
<dbReference type="InterPro" id="IPR006029">
    <property type="entry name" value="Neurotrans-gated_channel_TM"/>
</dbReference>
<dbReference type="PROSITE" id="PS50835">
    <property type="entry name" value="IG_LIKE"/>
    <property type="match status" value="1"/>
</dbReference>
<evidence type="ECO:0000259" key="13">
    <source>
        <dbReference type="PROSITE" id="PS50835"/>
    </source>
</evidence>
<evidence type="ECO:0000256" key="2">
    <source>
        <dbReference type="ARBA" id="ARBA00004236"/>
    </source>
</evidence>
<comment type="caution">
    <text evidence="14">The sequence shown here is derived from an EMBL/GenBank/DDBJ whole genome shotgun (WGS) entry which is preliminary data.</text>
</comment>
<feature type="compositionally biased region" description="Polar residues" evidence="12">
    <location>
        <begin position="328"/>
        <end position="339"/>
    </location>
</feature>
<proteinExistence type="inferred from homology"/>
<dbReference type="InterPro" id="IPR018000">
    <property type="entry name" value="Neurotransmitter_ion_chnl_CS"/>
</dbReference>
<evidence type="ECO:0000256" key="10">
    <source>
        <dbReference type="ARBA" id="ARBA00023303"/>
    </source>
</evidence>
<feature type="transmembrane region" description="Helical" evidence="11">
    <location>
        <begin position="168"/>
        <end position="187"/>
    </location>
</feature>
<evidence type="ECO:0000256" key="8">
    <source>
        <dbReference type="ARBA" id="ARBA00023065"/>
    </source>
</evidence>
<evidence type="ECO:0000256" key="9">
    <source>
        <dbReference type="ARBA" id="ARBA00023136"/>
    </source>
</evidence>
<dbReference type="AlphaFoldDB" id="A0A553NVV7"/>
<gene>
    <name evidence="14" type="ORF">TCAL_05065</name>
</gene>
<dbReference type="InterPro" id="IPR006202">
    <property type="entry name" value="Neur_chan_lig-bd"/>
</dbReference>
<dbReference type="SUPFAM" id="SSF63712">
    <property type="entry name" value="Nicotinic receptor ligand binding domain-like"/>
    <property type="match status" value="1"/>
</dbReference>
<keyword evidence="6" id="KW-0732">Signal</keyword>
<accession>A0A553NVV7</accession>
<feature type="region of interest" description="Disordered" evidence="12">
    <location>
        <begin position="326"/>
        <end position="360"/>
    </location>
</feature>
<dbReference type="Gene3D" id="1.20.58.390">
    <property type="entry name" value="Neurotransmitter-gated ion-channel transmembrane domain"/>
    <property type="match status" value="2"/>
</dbReference>
<sequence>DYQVDLYLRQHWEDPRLNHKAIAEALDLNDPKLVQAIWKPEVYFPNAKEGEFQYVTVPNVLLRIKPNGQILYMLRLKMKFSCMMELNKYPLDVQVCTMEIASFSKTTRELLLAWNKENPVDLSSDLKMPQFTMEQVVTDHCEELSLIGNYSCLVAKFHLSRSVGFHMVQSYIPTILIVVISWVSFWMDVDAVPGLNAETPQVSYVKAIDVWMGACTAFIFAALIEFTVVNYMWRRQKLGFTMNQATAAAEAAAAASGATAVSSGGQFGHKGMAFTLDNSVFADPNEDENDEDGVGETPMLGEDMELTRNQRVSHLTSSHLAKGAEITSGHNGQSFSASSHLREGTDGRIPETGERMPTNTTTTMTMMKNPSSSYGMPRLTVADQMRLFRYQKNGKNYFASCGIRFDESCRVLFPSLFICFNIFYWWYYLYY</sequence>
<dbReference type="Pfam" id="PF02931">
    <property type="entry name" value="Neur_chan_LBD"/>
    <property type="match status" value="1"/>
</dbReference>
<evidence type="ECO:0000256" key="6">
    <source>
        <dbReference type="ARBA" id="ARBA00022729"/>
    </source>
</evidence>
<dbReference type="PRINTS" id="PR00252">
    <property type="entry name" value="NRIONCHANNEL"/>
</dbReference>
<dbReference type="GO" id="GO:0005886">
    <property type="term" value="C:plasma membrane"/>
    <property type="evidence" value="ECO:0007669"/>
    <property type="project" value="UniProtKB-SubCell"/>
</dbReference>
<dbReference type="Pfam" id="PF02932">
    <property type="entry name" value="Neur_chan_memb"/>
    <property type="match status" value="1"/>
</dbReference>
<dbReference type="GO" id="GO:0099095">
    <property type="term" value="F:ligand-gated monoatomic anion channel activity"/>
    <property type="evidence" value="ECO:0007669"/>
    <property type="project" value="UniProtKB-ARBA"/>
</dbReference>
<dbReference type="InterPro" id="IPR006201">
    <property type="entry name" value="Neur_channel"/>
</dbReference>
<feature type="domain" description="Ig-like" evidence="13">
    <location>
        <begin position="58"/>
        <end position="164"/>
    </location>
</feature>
<dbReference type="STRING" id="6832.A0A553NVV7"/>
<keyword evidence="3 11" id="KW-0813">Transport</keyword>
<dbReference type="Gene3D" id="2.70.170.10">
    <property type="entry name" value="Neurotransmitter-gated ion-channel ligand-binding domain"/>
    <property type="match status" value="1"/>
</dbReference>
<evidence type="ECO:0000256" key="3">
    <source>
        <dbReference type="ARBA" id="ARBA00022448"/>
    </source>
</evidence>
<evidence type="ECO:0000256" key="12">
    <source>
        <dbReference type="SAM" id="MobiDB-lite"/>
    </source>
</evidence>
<dbReference type="OMA" id="LAWNKEN"/>
<dbReference type="InterPro" id="IPR006028">
    <property type="entry name" value="GABAA/Glycine_rcpt"/>
</dbReference>
<evidence type="ECO:0000313" key="15">
    <source>
        <dbReference type="Proteomes" id="UP000318571"/>
    </source>
</evidence>
<dbReference type="PROSITE" id="PS00236">
    <property type="entry name" value="NEUROTR_ION_CHANNEL"/>
    <property type="match status" value="1"/>
</dbReference>
<dbReference type="InterPro" id="IPR038050">
    <property type="entry name" value="Neuro_actylchol_rec"/>
</dbReference>
<dbReference type="PANTHER" id="PTHR18945">
    <property type="entry name" value="NEUROTRANSMITTER GATED ION CHANNEL"/>
    <property type="match status" value="1"/>
</dbReference>
<protein>
    <recommendedName>
        <fullName evidence="13">Ig-like domain-containing protein</fullName>
    </recommendedName>
</protein>
<feature type="non-terminal residue" evidence="14">
    <location>
        <position position="1"/>
    </location>
</feature>
<dbReference type="GO" id="GO:0005254">
    <property type="term" value="F:chloride channel activity"/>
    <property type="evidence" value="ECO:0007669"/>
    <property type="project" value="UniProtKB-ARBA"/>
</dbReference>
<evidence type="ECO:0000256" key="4">
    <source>
        <dbReference type="ARBA" id="ARBA00022475"/>
    </source>
</evidence>
<keyword evidence="8 11" id="KW-0406">Ion transport</keyword>
<dbReference type="FunFam" id="2.70.170.10:FF:000065">
    <property type="entry name" value="Glutamate-gated chloride channel, putative"/>
    <property type="match status" value="1"/>
</dbReference>
<evidence type="ECO:0000313" key="14">
    <source>
        <dbReference type="EMBL" id="TRY69560.1"/>
    </source>
</evidence>